<evidence type="ECO:0000313" key="1">
    <source>
        <dbReference type="EMBL" id="MBP2194324.1"/>
    </source>
</evidence>
<evidence type="ECO:0000313" key="2">
    <source>
        <dbReference type="Proteomes" id="UP001519325"/>
    </source>
</evidence>
<comment type="caution">
    <text evidence="1">The sequence shown here is derived from an EMBL/GenBank/DDBJ whole genome shotgun (WGS) entry which is preliminary data.</text>
</comment>
<accession>A0ABS4QRI7</accession>
<dbReference type="EMBL" id="JAGGMR010000001">
    <property type="protein sequence ID" value="MBP2194324.1"/>
    <property type="molecule type" value="Genomic_DNA"/>
</dbReference>
<proteinExistence type="predicted"/>
<keyword evidence="2" id="KW-1185">Reference proteome</keyword>
<protein>
    <submittedName>
        <fullName evidence="1">Uncharacterized protein</fullName>
    </submittedName>
</protein>
<name>A0ABS4QRI7_9NOCA</name>
<sequence>MILRPVLNLVTTVLNVVGELLSAVTGGLL</sequence>
<organism evidence="1 2">
    <name type="scientific">Nocardia goodfellowii</name>
    <dbReference type="NCBI Taxonomy" id="882446"/>
    <lineage>
        <taxon>Bacteria</taxon>
        <taxon>Bacillati</taxon>
        <taxon>Actinomycetota</taxon>
        <taxon>Actinomycetes</taxon>
        <taxon>Mycobacteriales</taxon>
        <taxon>Nocardiaceae</taxon>
        <taxon>Nocardia</taxon>
    </lineage>
</organism>
<gene>
    <name evidence="1" type="ORF">BJ987_007225</name>
</gene>
<reference evidence="1 2" key="1">
    <citation type="submission" date="2021-03" db="EMBL/GenBank/DDBJ databases">
        <title>Sequencing the genomes of 1000 actinobacteria strains.</title>
        <authorList>
            <person name="Klenk H.-P."/>
        </authorList>
    </citation>
    <scope>NUCLEOTIDE SEQUENCE [LARGE SCALE GENOMIC DNA]</scope>
    <source>
        <strain evidence="1 2">DSM 45516</strain>
    </source>
</reference>
<dbReference type="Proteomes" id="UP001519325">
    <property type="component" value="Unassembled WGS sequence"/>
</dbReference>